<dbReference type="EMBL" id="JACCCZ010000001">
    <property type="protein sequence ID" value="NYG02987.1"/>
    <property type="molecule type" value="Genomic_DNA"/>
</dbReference>
<reference evidence="1 2" key="1">
    <citation type="submission" date="2020-07" db="EMBL/GenBank/DDBJ databases">
        <title>Sequencing the genomes of 1000 actinobacteria strains.</title>
        <authorList>
            <person name="Klenk H.-P."/>
        </authorList>
    </citation>
    <scope>NUCLEOTIDE SEQUENCE [LARGE SCALE GENOMIC DNA]</scope>
    <source>
        <strain evidence="1 2">DSM 44749</strain>
    </source>
</reference>
<gene>
    <name evidence="1" type="ORF">HDA37_003272</name>
</gene>
<organism evidence="1 2">
    <name type="scientific">Pseudonocardia alni</name>
    <name type="common">Amycolata alni</name>
    <dbReference type="NCBI Taxonomy" id="33907"/>
    <lineage>
        <taxon>Bacteria</taxon>
        <taxon>Bacillati</taxon>
        <taxon>Actinomycetota</taxon>
        <taxon>Actinomycetes</taxon>
        <taxon>Pseudonocardiales</taxon>
        <taxon>Pseudonocardiaceae</taxon>
        <taxon>Pseudonocardia</taxon>
    </lineage>
</organism>
<dbReference type="Proteomes" id="UP000549695">
    <property type="component" value="Unassembled WGS sequence"/>
</dbReference>
<dbReference type="GeneID" id="98052999"/>
<dbReference type="RefSeq" id="WP_179761554.1">
    <property type="nucleotide sequence ID" value="NZ_BAAAJZ010000003.1"/>
</dbReference>
<sequence length="187" mass="19912">MDRLAGVPAGHELLLRLAGRFPDELLWRLRDWLAAGDTAALGAVLPRTLLRHRIGLTGHERTLLAEVVGPDAPSRRLVEAVLPGTPPAPPAFTAGEPDLAAWSALSVVRDEASAVLLAVRDDGARVLLVRDAQRPHLLAAAVARLLRVHGDRVPRVEALTGDAPTEYHEAACTAAASLWSREPVPTG</sequence>
<evidence type="ECO:0000313" key="1">
    <source>
        <dbReference type="EMBL" id="NYG02987.1"/>
    </source>
</evidence>
<evidence type="ECO:0000313" key="2">
    <source>
        <dbReference type="Proteomes" id="UP000549695"/>
    </source>
</evidence>
<dbReference type="AlphaFoldDB" id="A0A852W210"/>
<comment type="caution">
    <text evidence="1">The sequence shown here is derived from an EMBL/GenBank/DDBJ whole genome shotgun (WGS) entry which is preliminary data.</text>
</comment>
<keyword evidence="2" id="KW-1185">Reference proteome</keyword>
<name>A0A852W210_PSEA5</name>
<protein>
    <submittedName>
        <fullName evidence="1">Uncharacterized protein</fullName>
    </submittedName>
</protein>
<proteinExistence type="predicted"/>
<accession>A0A852W210</accession>